<dbReference type="InterPro" id="IPR009056">
    <property type="entry name" value="Cyt_c-like_dom"/>
</dbReference>
<dbReference type="PANTHER" id="PTHR30600:SF4">
    <property type="entry name" value="CYTOCHROME C DOMAIN-CONTAINING PROTEIN"/>
    <property type="match status" value="1"/>
</dbReference>
<dbReference type="AlphaFoldDB" id="X0X3H7"/>
<feature type="region of interest" description="Disordered" evidence="4">
    <location>
        <begin position="174"/>
        <end position="206"/>
    </location>
</feature>
<dbReference type="GO" id="GO:0004130">
    <property type="term" value="F:cytochrome-c peroxidase activity"/>
    <property type="evidence" value="ECO:0007669"/>
    <property type="project" value="TreeGrafter"/>
</dbReference>
<dbReference type="Pfam" id="PF06537">
    <property type="entry name" value="DHOR"/>
    <property type="match status" value="1"/>
</dbReference>
<dbReference type="PROSITE" id="PS51007">
    <property type="entry name" value="CYTC"/>
    <property type="match status" value="1"/>
</dbReference>
<feature type="domain" description="Cytochrome c" evidence="5">
    <location>
        <begin position="14"/>
        <end position="171"/>
    </location>
</feature>
<dbReference type="Gene3D" id="1.10.760.10">
    <property type="entry name" value="Cytochrome c-like domain"/>
    <property type="match status" value="1"/>
</dbReference>
<reference evidence="6" key="1">
    <citation type="journal article" date="2014" name="Front. Microbiol.">
        <title>High frequency of phylogenetically diverse reductive dehalogenase-homologous genes in deep subseafloor sedimentary metagenomes.</title>
        <authorList>
            <person name="Kawai M."/>
            <person name="Futagami T."/>
            <person name="Toyoda A."/>
            <person name="Takaki Y."/>
            <person name="Nishi S."/>
            <person name="Hori S."/>
            <person name="Arai W."/>
            <person name="Tsubouchi T."/>
            <person name="Morono Y."/>
            <person name="Uchiyama I."/>
            <person name="Ito T."/>
            <person name="Fujiyama A."/>
            <person name="Inagaki F."/>
            <person name="Takami H."/>
        </authorList>
    </citation>
    <scope>NUCLEOTIDE SEQUENCE</scope>
    <source>
        <strain evidence="6">Expedition CK06-06</strain>
    </source>
</reference>
<dbReference type="InterPro" id="IPR051395">
    <property type="entry name" value="Cytochrome_c_Peroxidase/MauG"/>
</dbReference>
<proteinExistence type="predicted"/>
<dbReference type="InterPro" id="IPR036909">
    <property type="entry name" value="Cyt_c-like_dom_sf"/>
</dbReference>
<dbReference type="GO" id="GO:0009055">
    <property type="term" value="F:electron transfer activity"/>
    <property type="evidence" value="ECO:0007669"/>
    <property type="project" value="InterPro"/>
</dbReference>
<feature type="compositionally biased region" description="Low complexity" evidence="4">
    <location>
        <begin position="178"/>
        <end position="190"/>
    </location>
</feature>
<organism evidence="6">
    <name type="scientific">marine sediment metagenome</name>
    <dbReference type="NCBI Taxonomy" id="412755"/>
    <lineage>
        <taxon>unclassified sequences</taxon>
        <taxon>metagenomes</taxon>
        <taxon>ecological metagenomes</taxon>
    </lineage>
</organism>
<accession>X0X3H7</accession>
<name>X0X3H7_9ZZZZ</name>
<evidence type="ECO:0000259" key="5">
    <source>
        <dbReference type="PROSITE" id="PS51007"/>
    </source>
</evidence>
<keyword evidence="3" id="KW-0408">Iron</keyword>
<keyword evidence="1" id="KW-0349">Heme</keyword>
<dbReference type="InterPro" id="IPR010538">
    <property type="entry name" value="DHOR"/>
</dbReference>
<comment type="caution">
    <text evidence="6">The sequence shown here is derived from an EMBL/GenBank/DDBJ whole genome shotgun (WGS) entry which is preliminary data.</text>
</comment>
<evidence type="ECO:0000256" key="3">
    <source>
        <dbReference type="ARBA" id="ARBA00023004"/>
    </source>
</evidence>
<gene>
    <name evidence="6" type="ORF">S01H1_67334</name>
</gene>
<sequence length="206" mass="22423">VSSMPRPEQGSATAATVRGFNAFVEVGCASCHIPELQTRESELPLRFPMDHADPAANVYYRVDLTKNPAKFSRNAQGGVVVPLFADLKRHDMGDGLAETFALASDQRNREFTTARLWGIADTGPYLHDGRATTLTEAILLHGGEAEQVRNGFSALGDLQKEELLGFLRTLRTPRDPLGRGSSSSFRGNSGIQRESVGRSVIRVDPN</sequence>
<evidence type="ECO:0000256" key="4">
    <source>
        <dbReference type="SAM" id="MobiDB-lite"/>
    </source>
</evidence>
<dbReference type="GO" id="GO:0046872">
    <property type="term" value="F:metal ion binding"/>
    <property type="evidence" value="ECO:0007669"/>
    <property type="project" value="UniProtKB-KW"/>
</dbReference>
<evidence type="ECO:0000256" key="1">
    <source>
        <dbReference type="ARBA" id="ARBA00022617"/>
    </source>
</evidence>
<dbReference type="EMBL" id="BARS01044588">
    <property type="protein sequence ID" value="GAG37789.1"/>
    <property type="molecule type" value="Genomic_DNA"/>
</dbReference>
<evidence type="ECO:0000313" key="6">
    <source>
        <dbReference type="EMBL" id="GAG37789.1"/>
    </source>
</evidence>
<dbReference type="GO" id="GO:0020037">
    <property type="term" value="F:heme binding"/>
    <property type="evidence" value="ECO:0007669"/>
    <property type="project" value="InterPro"/>
</dbReference>
<keyword evidence="2" id="KW-0479">Metal-binding</keyword>
<dbReference type="PANTHER" id="PTHR30600">
    <property type="entry name" value="CYTOCHROME C PEROXIDASE-RELATED"/>
    <property type="match status" value="1"/>
</dbReference>
<evidence type="ECO:0000256" key="2">
    <source>
        <dbReference type="ARBA" id="ARBA00022723"/>
    </source>
</evidence>
<protein>
    <recommendedName>
        <fullName evidence="5">Cytochrome c domain-containing protein</fullName>
    </recommendedName>
</protein>
<feature type="non-terminal residue" evidence="6">
    <location>
        <position position="1"/>
    </location>
</feature>
<dbReference type="SUPFAM" id="SSF46626">
    <property type="entry name" value="Cytochrome c"/>
    <property type="match status" value="1"/>
</dbReference>